<dbReference type="EMBL" id="LT984814">
    <property type="protein sequence ID" value="SPD67581.1"/>
    <property type="molecule type" value="Genomic_DNA"/>
</dbReference>
<geneLocation type="plasmid" evidence="2">
    <name>cbm2636_mp</name>
</geneLocation>
<name>A0A9Q7UZG5_9BURK</name>
<dbReference type="Proteomes" id="UP000254259">
    <property type="component" value="Plasmid CBM2636_mp"/>
</dbReference>
<protein>
    <submittedName>
        <fullName evidence="1">Uncharacterized protein</fullName>
    </submittedName>
</protein>
<keyword evidence="1" id="KW-0614">Plasmid</keyword>
<evidence type="ECO:0000313" key="1">
    <source>
        <dbReference type="EMBL" id="SPD67581.1"/>
    </source>
</evidence>
<accession>A0A9Q7UZG5</accession>
<sequence>MKPLYGGVFGVDGIDVPGKTKVNQMIKRYSSNPLWILGGANNGNGPGTQKLLHVFFNRFDCHEVFSRGNGIKKCGFHRLRPLAY</sequence>
<proteinExistence type="predicted"/>
<reference evidence="1 2" key="1">
    <citation type="submission" date="2018-01" db="EMBL/GenBank/DDBJ databases">
        <authorList>
            <person name="Clerissi C."/>
        </authorList>
    </citation>
    <scope>NUCLEOTIDE SEQUENCE [LARGE SCALE GENOMIC DNA]</scope>
    <source>
        <strain evidence="1">Cupriavidus taiwanensis SWF 66322</strain>
        <plasmid evidence="2">cbm2636_mp</plasmid>
    </source>
</reference>
<gene>
    <name evidence="1" type="ORF">CBM2636_MP20431</name>
</gene>
<dbReference type="AlphaFoldDB" id="A0A9Q7UZG5"/>
<evidence type="ECO:0000313" key="2">
    <source>
        <dbReference type="Proteomes" id="UP000254259"/>
    </source>
</evidence>
<organism evidence="1 2">
    <name type="scientific">Cupriavidus taiwanensis</name>
    <dbReference type="NCBI Taxonomy" id="164546"/>
    <lineage>
        <taxon>Bacteria</taxon>
        <taxon>Pseudomonadati</taxon>
        <taxon>Pseudomonadota</taxon>
        <taxon>Betaproteobacteria</taxon>
        <taxon>Burkholderiales</taxon>
        <taxon>Burkholderiaceae</taxon>
        <taxon>Cupriavidus</taxon>
    </lineage>
</organism>